<proteinExistence type="predicted"/>
<accession>A0A7D3V1I6</accession>
<evidence type="ECO:0000313" key="1">
    <source>
        <dbReference type="EMBL" id="QKE54988.1"/>
    </source>
</evidence>
<protein>
    <submittedName>
        <fullName evidence="1">Uncharacterized protein</fullName>
    </submittedName>
</protein>
<organism evidence="1">
    <name type="scientific">Parvoviridae sp</name>
    <dbReference type="NCBI Taxonomy" id="1940570"/>
    <lineage>
        <taxon>Viruses</taxon>
        <taxon>Monodnaviria</taxon>
        <taxon>Shotokuvirae</taxon>
        <taxon>Cossaviricota</taxon>
        <taxon>Quintoviricetes</taxon>
        <taxon>Piccovirales</taxon>
        <taxon>Parvoviridae</taxon>
    </lineage>
</organism>
<dbReference type="EMBL" id="MT138324">
    <property type="protein sequence ID" value="QKE54988.1"/>
    <property type="molecule type" value="Genomic_DNA"/>
</dbReference>
<reference evidence="1" key="1">
    <citation type="submission" date="2020-01" db="EMBL/GenBank/DDBJ databases">
        <title>Viral genomes from wild and zoo birds in China.</title>
        <authorList>
            <person name="Dai Z."/>
            <person name="Shan L.T."/>
            <person name="Yang X.S."/>
        </authorList>
    </citation>
    <scope>NUCLEOTIDE SEQUENCE</scope>
    <source>
        <strain evidence="1">Zftwcb10par1</strain>
    </source>
</reference>
<sequence>MSAPVVAQTDNVSVNEGAQESFQYGEAEPRVFKKRFTRVFEHYVENNMTATGYTESYNGTGQVKDWQLDEGWHLIPYWNPAVAMTPGDLAQIGATGEGIRIDKLGFRVVQAQMFRTDITALTGVTELSNTFLDNPWWETYVDSHRNFEGMVVATSVAQTTAMHPGYAPLYSNNTMRDQEVGSFAAGLLPRVKWQWAATGTAPFSKAPQDLYDRREGANDGTFGVMSTLNGTGRQAMGTQSVQQFGHEWVNKDGGAWYPFNYPNDNSIWSGNFGRGAQYPATFPLQRQSILSGAAAVQSTAGGQARGTNLPNAKHNRWAKVDLDTLTPLGLQDTPKDCFIKIQRMHDIASPMRLAGRILIEYSCEVSIMPSEKLYMGLTFNTNGNNATTIDNKSAINEYTHGPLRSWRAWGIPNATPTSSGGSQGTIRFPPWQTFHNWFNSGGGDGYRPVAGFTDDWPGGDDPAGLFYKPPLELATLTFENLPGPPMQSQDTWFCLTESWDGDPPTAEGDVIDSFTRNGVHLPALEAFTTLSGVPPLVWAMEARHSDQFSGGDLSLTVDSNPLVAWLGPAAPADNLHHLFEDPIVVDKGEDEDEGAAILHAKKRKMDEE</sequence>
<name>A0A7D3V1I6_9VIRU</name>